<evidence type="ECO:0000313" key="3">
    <source>
        <dbReference type="Proteomes" id="UP000320314"/>
    </source>
</evidence>
<feature type="domain" description="EVE" evidence="1">
    <location>
        <begin position="2"/>
        <end position="134"/>
    </location>
</feature>
<accession>A0A506U393</accession>
<protein>
    <submittedName>
        <fullName evidence="2">EVE domain-containing protein</fullName>
    </submittedName>
</protein>
<evidence type="ECO:0000313" key="2">
    <source>
        <dbReference type="EMBL" id="TPW27751.1"/>
    </source>
</evidence>
<evidence type="ECO:0000259" key="1">
    <source>
        <dbReference type="Pfam" id="PF01878"/>
    </source>
</evidence>
<proteinExistence type="predicted"/>
<dbReference type="SUPFAM" id="SSF88697">
    <property type="entry name" value="PUA domain-like"/>
    <property type="match status" value="1"/>
</dbReference>
<dbReference type="InterPro" id="IPR002740">
    <property type="entry name" value="EVE_domain"/>
</dbReference>
<keyword evidence="3" id="KW-1185">Reference proteome</keyword>
<gene>
    <name evidence="2" type="ORF">FJU11_10980</name>
</gene>
<dbReference type="PANTHER" id="PTHR14087:SF7">
    <property type="entry name" value="THYMOCYTE NUCLEAR PROTEIN 1"/>
    <property type="match status" value="1"/>
</dbReference>
<dbReference type="Pfam" id="PF01878">
    <property type="entry name" value="EVE"/>
    <property type="match status" value="1"/>
</dbReference>
<dbReference type="RefSeq" id="WP_141167096.1">
    <property type="nucleotide sequence ID" value="NZ_VHLH01000019.1"/>
</dbReference>
<dbReference type="CDD" id="cd21133">
    <property type="entry name" value="EVE"/>
    <property type="match status" value="1"/>
</dbReference>
<organism evidence="2 3">
    <name type="scientific">Pararhizobium mangrovi</name>
    <dbReference type="NCBI Taxonomy" id="2590452"/>
    <lineage>
        <taxon>Bacteria</taxon>
        <taxon>Pseudomonadati</taxon>
        <taxon>Pseudomonadota</taxon>
        <taxon>Alphaproteobacteria</taxon>
        <taxon>Hyphomicrobiales</taxon>
        <taxon>Rhizobiaceae</taxon>
        <taxon>Rhizobium/Agrobacterium group</taxon>
        <taxon>Pararhizobium</taxon>
    </lineage>
</organism>
<dbReference type="Proteomes" id="UP000320314">
    <property type="component" value="Unassembled WGS sequence"/>
</dbReference>
<sequence>MAYWLFKSEPFKWSWQMQKDQGEAGEEWDGVRNYQARNNMRAMEIGDLGFFYHSNKGKEVVGIVAVSALAHPDSTTDDERWECVDIKAVADMPEPVTLADVKANEKLADMALVTSMRLSVQPVKKDEWLEVCRMGGLSDPPTNG</sequence>
<dbReference type="EMBL" id="VHLH01000019">
    <property type="protein sequence ID" value="TPW27751.1"/>
    <property type="molecule type" value="Genomic_DNA"/>
</dbReference>
<name>A0A506U393_9HYPH</name>
<reference evidence="2 3" key="1">
    <citation type="submission" date="2019-06" db="EMBL/GenBank/DDBJ databases">
        <authorList>
            <person name="Li M."/>
        </authorList>
    </citation>
    <scope>NUCLEOTIDE SEQUENCE [LARGE SCALE GENOMIC DNA]</scope>
    <source>
        <strain evidence="2 3">BGMRC6574</strain>
    </source>
</reference>
<dbReference type="Gene3D" id="3.10.590.10">
    <property type="entry name" value="ph1033 like domains"/>
    <property type="match status" value="1"/>
</dbReference>
<dbReference type="InterPro" id="IPR015947">
    <property type="entry name" value="PUA-like_sf"/>
</dbReference>
<dbReference type="OrthoDB" id="9791347at2"/>
<comment type="caution">
    <text evidence="2">The sequence shown here is derived from an EMBL/GenBank/DDBJ whole genome shotgun (WGS) entry which is preliminary data.</text>
</comment>
<dbReference type="InterPro" id="IPR047197">
    <property type="entry name" value="THYN1-like_EVE"/>
</dbReference>
<dbReference type="PANTHER" id="PTHR14087">
    <property type="entry name" value="THYMOCYTE NUCLEAR PROTEIN 1"/>
    <property type="match status" value="1"/>
</dbReference>
<dbReference type="InterPro" id="IPR052181">
    <property type="entry name" value="5hmC_binding"/>
</dbReference>
<dbReference type="AlphaFoldDB" id="A0A506U393"/>